<dbReference type="InterPro" id="IPR055366">
    <property type="entry name" value="SVIP_metazoa"/>
</dbReference>
<dbReference type="InterPro" id="IPR031632">
    <property type="entry name" value="SVIP"/>
</dbReference>
<dbReference type="GO" id="GO:1904293">
    <property type="term" value="P:negative regulation of ERAD pathway"/>
    <property type="evidence" value="ECO:0007669"/>
    <property type="project" value="TreeGrafter"/>
</dbReference>
<organism evidence="4 5">
    <name type="scientific">Diploptera punctata</name>
    <name type="common">Pacific beetle cockroach</name>
    <dbReference type="NCBI Taxonomy" id="6984"/>
    <lineage>
        <taxon>Eukaryota</taxon>
        <taxon>Metazoa</taxon>
        <taxon>Ecdysozoa</taxon>
        <taxon>Arthropoda</taxon>
        <taxon>Hexapoda</taxon>
        <taxon>Insecta</taxon>
        <taxon>Pterygota</taxon>
        <taxon>Neoptera</taxon>
        <taxon>Polyneoptera</taxon>
        <taxon>Dictyoptera</taxon>
        <taxon>Blattodea</taxon>
        <taxon>Blaberoidea</taxon>
        <taxon>Blaberidae</taxon>
        <taxon>Diplopterinae</taxon>
        <taxon>Diploptera</taxon>
    </lineage>
</organism>
<keyword evidence="3" id="KW-0449">Lipoprotein</keyword>
<dbReference type="PANTHER" id="PTHR35269:SF1">
    <property type="entry name" value="SMALL VCP_P97-INTERACTING PROTEIN"/>
    <property type="match status" value="1"/>
</dbReference>
<dbReference type="GO" id="GO:0005789">
    <property type="term" value="C:endoplasmic reticulum membrane"/>
    <property type="evidence" value="ECO:0007669"/>
    <property type="project" value="TreeGrafter"/>
</dbReference>
<dbReference type="AlphaFoldDB" id="A0AAD7ZX99"/>
<feature type="non-terminal residue" evidence="4">
    <location>
        <position position="1"/>
    </location>
</feature>
<protein>
    <recommendedName>
        <fullName evidence="6">Small VCP/p97-interacting protein</fullName>
    </recommendedName>
</protein>
<accession>A0AAD7ZX99</accession>
<dbReference type="GO" id="GO:1904240">
    <property type="term" value="P:negative regulation of VCP-NPL4-UFD1 AAA ATPase complex assembly"/>
    <property type="evidence" value="ECO:0007669"/>
    <property type="project" value="TreeGrafter"/>
</dbReference>
<gene>
    <name evidence="4" type="ORF">L9F63_018063</name>
</gene>
<reference evidence="4" key="2">
    <citation type="submission" date="2023-05" db="EMBL/GenBank/DDBJ databases">
        <authorList>
            <person name="Fouks B."/>
        </authorList>
    </citation>
    <scope>NUCLEOTIDE SEQUENCE</scope>
    <source>
        <strain evidence="4">Stay&amp;Tobe</strain>
        <tissue evidence="4">Testes</tissue>
    </source>
</reference>
<dbReference type="Pfam" id="PF15811">
    <property type="entry name" value="SVIP"/>
    <property type="match status" value="1"/>
</dbReference>
<evidence type="ECO:0000256" key="2">
    <source>
        <dbReference type="ARBA" id="ARBA00023139"/>
    </source>
</evidence>
<proteinExistence type="predicted"/>
<dbReference type="EMBL" id="JASPKZ010005321">
    <property type="protein sequence ID" value="KAJ9588650.1"/>
    <property type="molecule type" value="Genomic_DNA"/>
</dbReference>
<evidence type="ECO:0008006" key="6">
    <source>
        <dbReference type="Google" id="ProtNLM"/>
    </source>
</evidence>
<comment type="caution">
    <text evidence="4">The sequence shown here is derived from an EMBL/GenBank/DDBJ whole genome shotgun (WGS) entry which is preliminary data.</text>
</comment>
<name>A0AAD7ZX99_DIPPU</name>
<evidence type="ECO:0000313" key="4">
    <source>
        <dbReference type="EMBL" id="KAJ9588650.1"/>
    </source>
</evidence>
<keyword evidence="5" id="KW-1185">Reference proteome</keyword>
<dbReference type="GO" id="GO:1904153">
    <property type="term" value="P:negative regulation of retrograde protein transport, ER to cytosol"/>
    <property type="evidence" value="ECO:0007669"/>
    <property type="project" value="TreeGrafter"/>
</dbReference>
<dbReference type="PANTHER" id="PTHR35269">
    <property type="entry name" value="SMALL VCP/P97-INTERACTING PROTEIN"/>
    <property type="match status" value="1"/>
</dbReference>
<keyword evidence="2" id="KW-0564">Palmitate</keyword>
<evidence type="ECO:0000313" key="5">
    <source>
        <dbReference type="Proteomes" id="UP001233999"/>
    </source>
</evidence>
<keyword evidence="1" id="KW-0519">Myristate</keyword>
<dbReference type="GO" id="GO:0010508">
    <property type="term" value="P:positive regulation of autophagy"/>
    <property type="evidence" value="ECO:0007669"/>
    <property type="project" value="TreeGrafter"/>
</dbReference>
<evidence type="ECO:0000256" key="1">
    <source>
        <dbReference type="ARBA" id="ARBA00022707"/>
    </source>
</evidence>
<sequence length="123" mass="14037">MCFPCFKNSSTDLVTPDMETRRMQQAEAAERRMRQQEGRGIKDPEKFKFQQLRKQELERRQEEAEKQNIGGGGLKHCSIGDTLSSSSAANWQFEDAVLKKHRMANGPVIFTPLLPAISCFHHS</sequence>
<dbReference type="Proteomes" id="UP001233999">
    <property type="component" value="Unassembled WGS sequence"/>
</dbReference>
<reference evidence="4" key="1">
    <citation type="journal article" date="2023" name="IScience">
        <title>Live-bearing cockroach genome reveals convergent evolutionary mechanisms linked to viviparity in insects and beyond.</title>
        <authorList>
            <person name="Fouks B."/>
            <person name="Harrison M.C."/>
            <person name="Mikhailova A.A."/>
            <person name="Marchal E."/>
            <person name="English S."/>
            <person name="Carruthers M."/>
            <person name="Jennings E.C."/>
            <person name="Chiamaka E.L."/>
            <person name="Frigard R.A."/>
            <person name="Pippel M."/>
            <person name="Attardo G.M."/>
            <person name="Benoit J.B."/>
            <person name="Bornberg-Bauer E."/>
            <person name="Tobe S.S."/>
        </authorList>
    </citation>
    <scope>NUCLEOTIDE SEQUENCE</scope>
    <source>
        <strain evidence="4">Stay&amp;Tobe</strain>
    </source>
</reference>
<evidence type="ECO:0000256" key="3">
    <source>
        <dbReference type="ARBA" id="ARBA00023288"/>
    </source>
</evidence>